<sequence>MSTEDGQRNGRTKEFTFDQKQRRVHAPEKCLKMIKRNKPEFLRRYVAMDETWLHYFTLKFNRQSSEWTTQDEPVPKRGKKQQSAGKVMASVFWDAHGIIFIDYLEIGSVFGPFKGRHRQKAAFEEKDNAPKESKPITINSDRLKPDVPLRKLNNRTIMVFCFKTNLPHAPHGPPDRVVASSPHPNGGSANVKRAGNEQGFLSQLPPE</sequence>
<feature type="region of interest" description="Disordered" evidence="1">
    <location>
        <begin position="121"/>
        <end position="142"/>
    </location>
</feature>
<dbReference type="AlphaFoldDB" id="A0A834IKF0"/>
<evidence type="ECO:0000256" key="1">
    <source>
        <dbReference type="SAM" id="MobiDB-lite"/>
    </source>
</evidence>
<dbReference type="Pfam" id="PF01359">
    <property type="entry name" value="Transposase_1"/>
    <property type="match status" value="1"/>
</dbReference>
<feature type="compositionally biased region" description="Basic and acidic residues" evidence="1">
    <location>
        <begin position="121"/>
        <end position="134"/>
    </location>
</feature>
<dbReference type="EMBL" id="JAACXV010000348">
    <property type="protein sequence ID" value="KAF7279638.1"/>
    <property type="molecule type" value="Genomic_DNA"/>
</dbReference>
<reference evidence="2" key="1">
    <citation type="submission" date="2020-08" db="EMBL/GenBank/DDBJ databases">
        <title>Genome sequencing and assembly of the red palm weevil Rhynchophorus ferrugineus.</title>
        <authorList>
            <person name="Dias G.B."/>
            <person name="Bergman C.M."/>
            <person name="Manee M."/>
        </authorList>
    </citation>
    <scope>NUCLEOTIDE SEQUENCE</scope>
    <source>
        <strain evidence="2">AA-2017</strain>
        <tissue evidence="2">Whole larva</tissue>
    </source>
</reference>
<gene>
    <name evidence="2" type="ORF">GWI33_006887</name>
</gene>
<evidence type="ECO:0008006" key="4">
    <source>
        <dbReference type="Google" id="ProtNLM"/>
    </source>
</evidence>
<dbReference type="InterPro" id="IPR001888">
    <property type="entry name" value="Transposase_1"/>
</dbReference>
<dbReference type="InterPro" id="IPR052709">
    <property type="entry name" value="Transposase-MT_Hybrid"/>
</dbReference>
<dbReference type="InterPro" id="IPR036397">
    <property type="entry name" value="RNaseH_sf"/>
</dbReference>
<organism evidence="2 3">
    <name type="scientific">Rhynchophorus ferrugineus</name>
    <name type="common">Red palm weevil</name>
    <name type="synonym">Curculio ferrugineus</name>
    <dbReference type="NCBI Taxonomy" id="354439"/>
    <lineage>
        <taxon>Eukaryota</taxon>
        <taxon>Metazoa</taxon>
        <taxon>Ecdysozoa</taxon>
        <taxon>Arthropoda</taxon>
        <taxon>Hexapoda</taxon>
        <taxon>Insecta</taxon>
        <taxon>Pterygota</taxon>
        <taxon>Neoptera</taxon>
        <taxon>Endopterygota</taxon>
        <taxon>Coleoptera</taxon>
        <taxon>Polyphaga</taxon>
        <taxon>Cucujiformia</taxon>
        <taxon>Curculionidae</taxon>
        <taxon>Dryophthorinae</taxon>
        <taxon>Rhynchophorus</taxon>
    </lineage>
</organism>
<dbReference type="Gene3D" id="3.30.420.10">
    <property type="entry name" value="Ribonuclease H-like superfamily/Ribonuclease H"/>
    <property type="match status" value="1"/>
</dbReference>
<accession>A0A834IKF0</accession>
<dbReference type="PANTHER" id="PTHR46060:SF1">
    <property type="entry name" value="MARINER MOS1 TRANSPOSASE-LIKE PROTEIN"/>
    <property type="match status" value="1"/>
</dbReference>
<dbReference type="PANTHER" id="PTHR46060">
    <property type="entry name" value="MARINER MOS1 TRANSPOSASE-LIKE PROTEIN"/>
    <property type="match status" value="1"/>
</dbReference>
<proteinExistence type="predicted"/>
<dbReference type="Proteomes" id="UP000625711">
    <property type="component" value="Unassembled WGS sequence"/>
</dbReference>
<protein>
    <recommendedName>
        <fullName evidence="4">Transposase</fullName>
    </recommendedName>
</protein>
<comment type="caution">
    <text evidence="2">The sequence shown here is derived from an EMBL/GenBank/DDBJ whole genome shotgun (WGS) entry which is preliminary data.</text>
</comment>
<evidence type="ECO:0000313" key="2">
    <source>
        <dbReference type="EMBL" id="KAF7279638.1"/>
    </source>
</evidence>
<keyword evidence="3" id="KW-1185">Reference proteome</keyword>
<feature type="region of interest" description="Disordered" evidence="1">
    <location>
        <begin position="170"/>
        <end position="207"/>
    </location>
</feature>
<name>A0A834IKF0_RHYFE</name>
<dbReference type="GO" id="GO:0003676">
    <property type="term" value="F:nucleic acid binding"/>
    <property type="evidence" value="ECO:0007669"/>
    <property type="project" value="InterPro"/>
</dbReference>
<evidence type="ECO:0000313" key="3">
    <source>
        <dbReference type="Proteomes" id="UP000625711"/>
    </source>
</evidence>